<sequence length="51" mass="5590">MDRERGGWSGALNATARHWKGMQHRAHQDDEGVLQSTGAGGRGRTWFGAKP</sequence>
<dbReference type="STRING" id="1287727.SAMN05443999_10139"/>
<dbReference type="AlphaFoldDB" id="A0A1H7FBD1"/>
<dbReference type="Proteomes" id="UP000199582">
    <property type="component" value="Unassembled WGS sequence"/>
</dbReference>
<proteinExistence type="predicted"/>
<name>A0A1H7FBD1_9RHOB</name>
<organism evidence="2 3">
    <name type="scientific">Roseovarius azorensis</name>
    <dbReference type="NCBI Taxonomy" id="1287727"/>
    <lineage>
        <taxon>Bacteria</taxon>
        <taxon>Pseudomonadati</taxon>
        <taxon>Pseudomonadota</taxon>
        <taxon>Alphaproteobacteria</taxon>
        <taxon>Rhodobacterales</taxon>
        <taxon>Roseobacteraceae</taxon>
        <taxon>Roseovarius</taxon>
    </lineage>
</organism>
<evidence type="ECO:0000313" key="3">
    <source>
        <dbReference type="Proteomes" id="UP000199582"/>
    </source>
</evidence>
<keyword evidence="3" id="KW-1185">Reference proteome</keyword>
<feature type="region of interest" description="Disordered" evidence="1">
    <location>
        <begin position="20"/>
        <end position="51"/>
    </location>
</feature>
<accession>A0A1H7FBD1</accession>
<evidence type="ECO:0000256" key="1">
    <source>
        <dbReference type="SAM" id="MobiDB-lite"/>
    </source>
</evidence>
<gene>
    <name evidence="2" type="ORF">SAMN05443999_10139</name>
</gene>
<evidence type="ECO:0000313" key="2">
    <source>
        <dbReference type="EMBL" id="SEK23411.1"/>
    </source>
</evidence>
<reference evidence="2 3" key="1">
    <citation type="submission" date="2016-10" db="EMBL/GenBank/DDBJ databases">
        <authorList>
            <person name="de Groot N.N."/>
        </authorList>
    </citation>
    <scope>NUCLEOTIDE SEQUENCE [LARGE SCALE GENOMIC DNA]</scope>
    <source>
        <strain evidence="2 3">DSM 100674</strain>
    </source>
</reference>
<protein>
    <submittedName>
        <fullName evidence="2">Uncharacterized protein</fullName>
    </submittedName>
</protein>
<dbReference type="EMBL" id="FOAG01000001">
    <property type="protein sequence ID" value="SEK23411.1"/>
    <property type="molecule type" value="Genomic_DNA"/>
</dbReference>